<evidence type="ECO:0000313" key="2">
    <source>
        <dbReference type="Proteomes" id="UP000234331"/>
    </source>
</evidence>
<keyword evidence="2" id="KW-1185">Reference proteome</keyword>
<proteinExistence type="predicted"/>
<sequence length="117" mass="12937">MTREYGAAVLPALRNDAPPPVETRIGAFGLPIVFSKNATLTLHAATGDELRRASPLWIRLHPADDNRFHLLYHVFEAQIGPEDSEVNLVTGPHRTPLTLTEQLAYSTITTFLHTKAP</sequence>
<gene>
    <name evidence="1" type="ORF">FRACA_5210001</name>
</gene>
<name>A0A2I2KYP0_9ACTN</name>
<accession>A0A2I2KYP0</accession>
<reference evidence="1 2" key="1">
    <citation type="submission" date="2017-06" db="EMBL/GenBank/DDBJ databases">
        <authorList>
            <person name="Kim H.J."/>
            <person name="Triplett B.A."/>
        </authorList>
    </citation>
    <scope>NUCLEOTIDE SEQUENCE [LARGE SCALE GENOMIC DNA]</scope>
    <source>
        <strain evidence="1">FRACA_ARgP5</strain>
    </source>
</reference>
<protein>
    <submittedName>
        <fullName evidence="1">Uncharacterized protein</fullName>
    </submittedName>
</protein>
<dbReference type="AlphaFoldDB" id="A0A2I2KYP0"/>
<evidence type="ECO:0000313" key="1">
    <source>
        <dbReference type="EMBL" id="SNQ50769.1"/>
    </source>
</evidence>
<dbReference type="EMBL" id="FZMO01000470">
    <property type="protein sequence ID" value="SNQ50769.1"/>
    <property type="molecule type" value="Genomic_DNA"/>
</dbReference>
<dbReference type="Proteomes" id="UP000234331">
    <property type="component" value="Unassembled WGS sequence"/>
</dbReference>
<organism evidence="1 2">
    <name type="scientific">Frankia canadensis</name>
    <dbReference type="NCBI Taxonomy" id="1836972"/>
    <lineage>
        <taxon>Bacteria</taxon>
        <taxon>Bacillati</taxon>
        <taxon>Actinomycetota</taxon>
        <taxon>Actinomycetes</taxon>
        <taxon>Frankiales</taxon>
        <taxon>Frankiaceae</taxon>
        <taxon>Frankia</taxon>
    </lineage>
</organism>